<evidence type="ECO:0000256" key="1">
    <source>
        <dbReference type="SAM" id="Phobius"/>
    </source>
</evidence>
<evidence type="ECO:0000313" key="2">
    <source>
        <dbReference type="EMBL" id="ARF12972.1"/>
    </source>
</evidence>
<protein>
    <submittedName>
        <fullName evidence="2">Uncharacterized protein</fullName>
    </submittedName>
</protein>
<keyword evidence="1" id="KW-0472">Membrane</keyword>
<accession>A0ABN4YMM0</accession>
<reference evidence="2 3" key="1">
    <citation type="submission" date="2016-04" db="EMBL/GenBank/DDBJ databases">
        <title>Comparative Genomics and Epigenetics of Sporosarcina ureae.</title>
        <authorList>
            <person name="Oliver A.S."/>
            <person name="Cooper K.K."/>
        </authorList>
    </citation>
    <scope>NUCLEOTIDE SEQUENCE [LARGE SCALE GENOMIC DNA]</scope>
    <source>
        <strain evidence="2 3">S204</strain>
    </source>
</reference>
<feature type="transmembrane region" description="Helical" evidence="1">
    <location>
        <begin position="380"/>
        <end position="398"/>
    </location>
</feature>
<evidence type="ECO:0000313" key="3">
    <source>
        <dbReference type="Proteomes" id="UP000192486"/>
    </source>
</evidence>
<dbReference type="RefSeq" id="WP_029055012.1">
    <property type="nucleotide sequence ID" value="NZ_CP015108.1"/>
</dbReference>
<proteinExistence type="predicted"/>
<name>A0ABN4YMM0_SPOUR</name>
<keyword evidence="1" id="KW-1133">Transmembrane helix</keyword>
<keyword evidence="3" id="KW-1185">Reference proteome</keyword>
<gene>
    <name evidence="2" type="ORF">SporoS204_01550</name>
</gene>
<organism evidence="2 3">
    <name type="scientific">Sporosarcina ureae</name>
    <dbReference type="NCBI Taxonomy" id="1571"/>
    <lineage>
        <taxon>Bacteria</taxon>
        <taxon>Bacillati</taxon>
        <taxon>Bacillota</taxon>
        <taxon>Bacilli</taxon>
        <taxon>Bacillales</taxon>
        <taxon>Caryophanaceae</taxon>
        <taxon>Sporosarcina</taxon>
    </lineage>
</organism>
<dbReference type="EMBL" id="CP015108">
    <property type="protein sequence ID" value="ARF12972.1"/>
    <property type="molecule type" value="Genomic_DNA"/>
</dbReference>
<dbReference type="Proteomes" id="UP000192486">
    <property type="component" value="Chromosome"/>
</dbReference>
<feature type="transmembrane region" description="Helical" evidence="1">
    <location>
        <begin position="449"/>
        <end position="470"/>
    </location>
</feature>
<keyword evidence="1" id="KW-0812">Transmembrane</keyword>
<sequence>MEEELHTLYKYLQLHFDYIVLDKYNIMTLQFNTLERYSELLPEEIIDKEYFEYKISYLSDDSIRKESFKEDTAIYSDFDLTKGQIKININKKIMMNYFLQDNKNNLFYKNTNSFLDDIESAKHIVNQEEKVNLIILDNAYHENSFITINCLSNLINLKKILIKPNKTKLVTTANNIFDNIEVSTYFDLPHFWDFSSNDSVLFPIKLKTLEVFLKMIGNKLILKNEKEEIYLIKGHHNLEFNKLKDTRKLESITQIHSGVFCNIVDFVLDDKRHLDKLLITRNVATTYLNNNSSLADLNEYIEKMYSTIKHHFELYIQNEVKIFIDQKNQLLKETLEVTKQIAKNTSDLSSNTRTLISTFIVSVFVVLIPSVLKIKFNSELLYFFILSYVIFLLANLYLGTKIKKQHENSLINLQRYIQFSSVQSDTGLDYKNLYNSFLKKEESNFLSIYNFYKSILIFLLLTGITIIFSVS</sequence>